<dbReference type="GO" id="GO:0016887">
    <property type="term" value="F:ATP hydrolysis activity"/>
    <property type="evidence" value="ECO:0007669"/>
    <property type="project" value="InterPro"/>
</dbReference>
<evidence type="ECO:0000256" key="1">
    <source>
        <dbReference type="ARBA" id="ARBA00006235"/>
    </source>
</evidence>
<comment type="similarity">
    <text evidence="1">Belongs to the ClpA/ClpB family. Torsin subfamily.</text>
</comment>
<dbReference type="PANTHER" id="PTHR10760:SF2">
    <property type="entry name" value="LD13476P-RELATED"/>
    <property type="match status" value="1"/>
</dbReference>
<dbReference type="SMART" id="SM00382">
    <property type="entry name" value="AAA"/>
    <property type="match status" value="1"/>
</dbReference>
<organism evidence="4 5">
    <name type="scientific">Trichogramma brassicae</name>
    <dbReference type="NCBI Taxonomy" id="86971"/>
    <lineage>
        <taxon>Eukaryota</taxon>
        <taxon>Metazoa</taxon>
        <taxon>Ecdysozoa</taxon>
        <taxon>Arthropoda</taxon>
        <taxon>Hexapoda</taxon>
        <taxon>Insecta</taxon>
        <taxon>Pterygota</taxon>
        <taxon>Neoptera</taxon>
        <taxon>Endopterygota</taxon>
        <taxon>Hymenoptera</taxon>
        <taxon>Apocrita</taxon>
        <taxon>Proctotrupomorpha</taxon>
        <taxon>Chalcidoidea</taxon>
        <taxon>Trichogrammatidae</taxon>
        <taxon>Trichogramma</taxon>
    </lineage>
</organism>
<keyword evidence="5" id="KW-1185">Reference proteome</keyword>
<dbReference type="OrthoDB" id="19623at2759"/>
<dbReference type="PANTHER" id="PTHR10760">
    <property type="entry name" value="TORSIN"/>
    <property type="match status" value="1"/>
</dbReference>
<dbReference type="AlphaFoldDB" id="A0A6H5ISL6"/>
<reference evidence="4 5" key="1">
    <citation type="submission" date="2020-02" db="EMBL/GenBank/DDBJ databases">
        <authorList>
            <person name="Ferguson B K."/>
        </authorList>
    </citation>
    <scope>NUCLEOTIDE SEQUENCE [LARGE SCALE GENOMIC DNA]</scope>
</reference>
<feature type="chain" id="PRO_5026284074" description="AAA+ ATPase domain-containing protein" evidence="2">
    <location>
        <begin position="23"/>
        <end position="337"/>
    </location>
</feature>
<dbReference type="InterPro" id="IPR003593">
    <property type="entry name" value="AAA+_ATPase"/>
</dbReference>
<keyword evidence="2" id="KW-0732">Signal</keyword>
<dbReference type="Gene3D" id="3.40.50.300">
    <property type="entry name" value="P-loop containing nucleotide triphosphate hydrolases"/>
    <property type="match status" value="1"/>
</dbReference>
<dbReference type="GO" id="GO:0071218">
    <property type="term" value="P:cellular response to misfolded protein"/>
    <property type="evidence" value="ECO:0007669"/>
    <property type="project" value="TreeGrafter"/>
</dbReference>
<sequence>MKKNYFFILVTILFSLVKLNHAIILETALIGGLVSFGAYYGRCKFYECCDDEYIPRQTFKLKQDLNEKLYGQQIAVDLVFSAIHSHVHHENPRKPLVLSFHGLPGSGKNYVVTMIVNALFKLGEKSNYYHFFNGRSDFPSDENVSYYKIYLQNVIQAALSKCERSVFVFDEVDKMPPGLLDILVPFIDYTSYGSRKKSKSIFIFLSNTGSHQILDRMINIWESGRDRNNATILDFESLIAIGAFNEDGGLFRSSTIESRLIDHYVPFLPLERKHVIMCIKDAFAHFSLYDPSEQQIQSVLSHVTFGPNPHNLYSTSGCKRLDYKVASVVHASRGDFV</sequence>
<evidence type="ECO:0000313" key="5">
    <source>
        <dbReference type="Proteomes" id="UP000479190"/>
    </source>
</evidence>
<dbReference type="Proteomes" id="UP000479190">
    <property type="component" value="Unassembled WGS sequence"/>
</dbReference>
<evidence type="ECO:0000259" key="3">
    <source>
        <dbReference type="SMART" id="SM00382"/>
    </source>
</evidence>
<dbReference type="EMBL" id="CADCXV010000983">
    <property type="protein sequence ID" value="CAB0039906.1"/>
    <property type="molecule type" value="Genomic_DNA"/>
</dbReference>
<dbReference type="GO" id="GO:0005524">
    <property type="term" value="F:ATP binding"/>
    <property type="evidence" value="ECO:0007669"/>
    <property type="project" value="InterPro"/>
</dbReference>
<dbReference type="Pfam" id="PF06309">
    <property type="entry name" value="Torsin"/>
    <property type="match status" value="1"/>
</dbReference>
<dbReference type="SUPFAM" id="SSF52540">
    <property type="entry name" value="P-loop containing nucleoside triphosphate hydrolases"/>
    <property type="match status" value="1"/>
</dbReference>
<feature type="domain" description="AAA+ ATPase" evidence="3">
    <location>
        <begin position="94"/>
        <end position="225"/>
    </location>
</feature>
<dbReference type="InterPro" id="IPR027417">
    <property type="entry name" value="P-loop_NTPase"/>
</dbReference>
<name>A0A6H5ISL6_9HYME</name>
<gene>
    <name evidence="4" type="ORF">TBRA_LOCUS11644</name>
</gene>
<dbReference type="InterPro" id="IPR010448">
    <property type="entry name" value="Torsin"/>
</dbReference>
<evidence type="ECO:0000313" key="4">
    <source>
        <dbReference type="EMBL" id="CAB0039906.1"/>
    </source>
</evidence>
<dbReference type="GO" id="GO:0012505">
    <property type="term" value="C:endomembrane system"/>
    <property type="evidence" value="ECO:0007669"/>
    <property type="project" value="UniProtKB-ARBA"/>
</dbReference>
<proteinExistence type="inferred from homology"/>
<feature type="signal peptide" evidence="2">
    <location>
        <begin position="1"/>
        <end position="22"/>
    </location>
</feature>
<evidence type="ECO:0000256" key="2">
    <source>
        <dbReference type="SAM" id="SignalP"/>
    </source>
</evidence>
<accession>A0A6H5ISL6</accession>
<dbReference type="GO" id="GO:0005737">
    <property type="term" value="C:cytoplasm"/>
    <property type="evidence" value="ECO:0007669"/>
    <property type="project" value="UniProtKB-ARBA"/>
</dbReference>
<protein>
    <recommendedName>
        <fullName evidence="3">AAA+ ATPase domain-containing protein</fullName>
    </recommendedName>
</protein>
<dbReference type="CDD" id="cd00009">
    <property type="entry name" value="AAA"/>
    <property type="match status" value="1"/>
</dbReference>